<feature type="domain" description="GST N-terminal" evidence="1">
    <location>
        <begin position="34"/>
        <end position="105"/>
    </location>
</feature>
<gene>
    <name evidence="2" type="ORF">CALVIDRAFT_540176</name>
</gene>
<dbReference type="InterPro" id="IPR036249">
    <property type="entry name" value="Thioredoxin-like_sf"/>
</dbReference>
<dbReference type="Pfam" id="PF13409">
    <property type="entry name" value="GST_N_2"/>
    <property type="match status" value="1"/>
</dbReference>
<dbReference type="SUPFAM" id="SSF47616">
    <property type="entry name" value="GST C-terminal domain-like"/>
    <property type="match status" value="1"/>
</dbReference>
<dbReference type="STRING" id="1330018.A0A167J2N7"/>
<protein>
    <recommendedName>
        <fullName evidence="1">GST N-terminal domain-containing protein</fullName>
    </recommendedName>
</protein>
<dbReference type="Gene3D" id="1.20.1050.10">
    <property type="match status" value="1"/>
</dbReference>
<dbReference type="InterPro" id="IPR036282">
    <property type="entry name" value="Glutathione-S-Trfase_C_sf"/>
</dbReference>
<dbReference type="Gene3D" id="3.40.30.10">
    <property type="entry name" value="Glutaredoxin"/>
    <property type="match status" value="1"/>
</dbReference>
<proteinExistence type="predicted"/>
<sequence length="257" mass="28886">MSTSALAAPAPAATTEDEIIFYDLLCAAPGECWSPHCWKTRMALQYKGVRFRTVWVSYPDIKSVVGHTQPGKDAPTLPVIQHGSTWVADSWQIVQYLEAHFPSPPLLLPSIQSTHFFMCYCDYVLNPAMWQWIVPRVPAFLDERGGEYFVRTREAMLGISLEEAGRGQTIYSLRAPLAPVAKNLKEYGPYIAGKQISYMDIILLGMLQWIDRAEHAAVHTILGMHKSDVGEPIREWYDRVKHLTVAQPEPAESASGR</sequence>
<dbReference type="PROSITE" id="PS50404">
    <property type="entry name" value="GST_NTER"/>
    <property type="match status" value="1"/>
</dbReference>
<dbReference type="CDD" id="cd03038">
    <property type="entry name" value="GST_N_etherase_LigE"/>
    <property type="match status" value="1"/>
</dbReference>
<organism evidence="2 3">
    <name type="scientific">Calocera viscosa (strain TUFC12733)</name>
    <dbReference type="NCBI Taxonomy" id="1330018"/>
    <lineage>
        <taxon>Eukaryota</taxon>
        <taxon>Fungi</taxon>
        <taxon>Dikarya</taxon>
        <taxon>Basidiomycota</taxon>
        <taxon>Agaricomycotina</taxon>
        <taxon>Dacrymycetes</taxon>
        <taxon>Dacrymycetales</taxon>
        <taxon>Dacrymycetaceae</taxon>
        <taxon>Calocera</taxon>
    </lineage>
</organism>
<accession>A0A167J2N7</accession>
<dbReference type="SUPFAM" id="SSF52833">
    <property type="entry name" value="Thioredoxin-like"/>
    <property type="match status" value="1"/>
</dbReference>
<dbReference type="EMBL" id="KV417303">
    <property type="protein sequence ID" value="KZO93185.1"/>
    <property type="molecule type" value="Genomic_DNA"/>
</dbReference>
<dbReference type="InterPro" id="IPR004045">
    <property type="entry name" value="Glutathione_S-Trfase_N"/>
</dbReference>
<reference evidence="2 3" key="1">
    <citation type="journal article" date="2016" name="Mol. Biol. Evol.">
        <title>Comparative Genomics of Early-Diverging Mushroom-Forming Fungi Provides Insights into the Origins of Lignocellulose Decay Capabilities.</title>
        <authorList>
            <person name="Nagy L.G."/>
            <person name="Riley R."/>
            <person name="Tritt A."/>
            <person name="Adam C."/>
            <person name="Daum C."/>
            <person name="Floudas D."/>
            <person name="Sun H."/>
            <person name="Yadav J.S."/>
            <person name="Pangilinan J."/>
            <person name="Larsson K.H."/>
            <person name="Matsuura K."/>
            <person name="Barry K."/>
            <person name="Labutti K."/>
            <person name="Kuo R."/>
            <person name="Ohm R.A."/>
            <person name="Bhattacharya S.S."/>
            <person name="Shirouzu T."/>
            <person name="Yoshinaga Y."/>
            <person name="Martin F.M."/>
            <person name="Grigoriev I.V."/>
            <person name="Hibbett D.S."/>
        </authorList>
    </citation>
    <scope>NUCLEOTIDE SEQUENCE [LARGE SCALE GENOMIC DNA]</scope>
    <source>
        <strain evidence="2 3">TUFC12733</strain>
    </source>
</reference>
<dbReference type="AlphaFoldDB" id="A0A167J2N7"/>
<dbReference type="Proteomes" id="UP000076738">
    <property type="component" value="Unassembled WGS sequence"/>
</dbReference>
<evidence type="ECO:0000259" key="1">
    <source>
        <dbReference type="PROSITE" id="PS50404"/>
    </source>
</evidence>
<name>A0A167J2N7_CALVF</name>
<dbReference type="OrthoDB" id="4951845at2759"/>
<evidence type="ECO:0000313" key="3">
    <source>
        <dbReference type="Proteomes" id="UP000076738"/>
    </source>
</evidence>
<dbReference type="InterPro" id="IPR054416">
    <property type="entry name" value="GST_UstS-like_C"/>
</dbReference>
<evidence type="ECO:0000313" key="2">
    <source>
        <dbReference type="EMBL" id="KZO93185.1"/>
    </source>
</evidence>
<keyword evidence="3" id="KW-1185">Reference proteome</keyword>
<dbReference type="Pfam" id="PF22041">
    <property type="entry name" value="GST_C_7"/>
    <property type="match status" value="1"/>
</dbReference>